<accession>A0A4V2T572</accession>
<dbReference type="OrthoDB" id="1683800at2"/>
<proteinExistence type="predicted"/>
<dbReference type="RefSeq" id="WP_132847200.1">
    <property type="nucleotide sequence ID" value="NZ_CP058648.1"/>
</dbReference>
<evidence type="ECO:0000313" key="2">
    <source>
        <dbReference type="Proteomes" id="UP000295504"/>
    </source>
</evidence>
<sequence>MQEKDMVNDILSMTKAGMNEYTKAIGEASNQNLRQTLQQMRSGDEQFQYDLYKIAEQKGYYQSAPTANSQDLQQIKNQLNQDMSSVGMMNNMNNMNNNNMTNKMQ</sequence>
<dbReference type="InterPro" id="IPR012347">
    <property type="entry name" value="Ferritin-like"/>
</dbReference>
<name>A0A4V2T572_9FIRM</name>
<dbReference type="AlphaFoldDB" id="A0A4V2T572"/>
<reference evidence="1 2" key="1">
    <citation type="submission" date="2019-03" db="EMBL/GenBank/DDBJ databases">
        <title>Genomic Encyclopedia of Type Strains, Phase IV (KMG-IV): sequencing the most valuable type-strain genomes for metagenomic binning, comparative biology and taxonomic classification.</title>
        <authorList>
            <person name="Goeker M."/>
        </authorList>
    </citation>
    <scope>NUCLEOTIDE SEQUENCE [LARGE SCALE GENOMIC DNA]</scope>
    <source>
        <strain evidence="1 2">DSM 100013</strain>
    </source>
</reference>
<comment type="caution">
    <text evidence="1">The sequence shown here is derived from an EMBL/GenBank/DDBJ whole genome shotgun (WGS) entry which is preliminary data.</text>
</comment>
<dbReference type="InterPro" id="IPR012851">
    <property type="entry name" value="Spore_coat_CotF-like"/>
</dbReference>
<dbReference type="Pfam" id="PF07875">
    <property type="entry name" value="Coat_F"/>
    <property type="match status" value="1"/>
</dbReference>
<evidence type="ECO:0000313" key="1">
    <source>
        <dbReference type="EMBL" id="TCQ08024.1"/>
    </source>
</evidence>
<dbReference type="Gene3D" id="1.20.1260.10">
    <property type="match status" value="1"/>
</dbReference>
<protein>
    <submittedName>
        <fullName evidence="1">Coat F domain-containing protein</fullName>
    </submittedName>
</protein>
<organism evidence="1 2">
    <name type="scientific">Serpentinicella alkaliphila</name>
    <dbReference type="NCBI Taxonomy" id="1734049"/>
    <lineage>
        <taxon>Bacteria</taxon>
        <taxon>Bacillati</taxon>
        <taxon>Bacillota</taxon>
        <taxon>Clostridia</taxon>
        <taxon>Peptostreptococcales</taxon>
        <taxon>Natronincolaceae</taxon>
        <taxon>Serpentinicella</taxon>
    </lineage>
</organism>
<dbReference type="EMBL" id="SLYC01000001">
    <property type="protein sequence ID" value="TCQ08024.1"/>
    <property type="molecule type" value="Genomic_DNA"/>
</dbReference>
<gene>
    <name evidence="1" type="ORF">EDD79_1001108</name>
</gene>
<dbReference type="Proteomes" id="UP000295504">
    <property type="component" value="Unassembled WGS sequence"/>
</dbReference>
<keyword evidence="2" id="KW-1185">Reference proteome</keyword>